<protein>
    <submittedName>
        <fullName evidence="2">Uncharacterized protein</fullName>
    </submittedName>
</protein>
<evidence type="ECO:0000313" key="2">
    <source>
        <dbReference type="EMBL" id="OAF59822.2"/>
    </source>
</evidence>
<sequence>MLWDGSRWFAMVRDGWVAAHLTLLELDGWPMMHARGFVGVLYDGVGIHAIAPSKAREMLRVDGRLSLPSPIRPYHHHHSSPPPNDANTGRWVGLPRRAQVGYRWSLRERRERKPSVQIAADEMRVRHLDGLLLRLRAGLRTDQKADSDERQRRATTASDGVGDGVDDGALGLPAAQSIEPTPSPSGLDARAIPPLPSRDVLSDRPMRAWTTGGAGRTLLGGSAREGDGLLDWTSIRAYRAQ</sequence>
<accession>A0A177AEI1</accession>
<feature type="region of interest" description="Disordered" evidence="1">
    <location>
        <begin position="70"/>
        <end position="91"/>
    </location>
</feature>
<evidence type="ECO:0000256" key="1">
    <source>
        <dbReference type="SAM" id="MobiDB-lite"/>
    </source>
</evidence>
<feature type="compositionally biased region" description="Low complexity" evidence="1">
    <location>
        <begin position="207"/>
        <end position="222"/>
    </location>
</feature>
<name>A0A177AEI1_9PEZI</name>
<dbReference type="EMBL" id="KV441393">
    <property type="protein sequence ID" value="OAF59822.2"/>
    <property type="molecule type" value="Genomic_DNA"/>
</dbReference>
<dbReference type="RefSeq" id="XP_024325105.1">
    <property type="nucleotide sequence ID" value="XM_024467315.1"/>
</dbReference>
<dbReference type="Proteomes" id="UP000077154">
    <property type="component" value="Unassembled WGS sequence"/>
</dbReference>
<dbReference type="GeneID" id="36286746"/>
<feature type="region of interest" description="Disordered" evidence="1">
    <location>
        <begin position="141"/>
        <end position="223"/>
    </location>
</feature>
<gene>
    <name evidence="2" type="ORF">VC83_03672</name>
</gene>
<feature type="compositionally biased region" description="Basic and acidic residues" evidence="1">
    <location>
        <begin position="141"/>
        <end position="152"/>
    </location>
</feature>
<dbReference type="AlphaFoldDB" id="A0A177AEI1"/>
<proteinExistence type="predicted"/>
<organism evidence="2">
    <name type="scientific">Pseudogymnoascus destructans</name>
    <dbReference type="NCBI Taxonomy" id="655981"/>
    <lineage>
        <taxon>Eukaryota</taxon>
        <taxon>Fungi</taxon>
        <taxon>Dikarya</taxon>
        <taxon>Ascomycota</taxon>
        <taxon>Pezizomycotina</taxon>
        <taxon>Leotiomycetes</taxon>
        <taxon>Thelebolales</taxon>
        <taxon>Thelebolaceae</taxon>
        <taxon>Pseudogymnoascus</taxon>
    </lineage>
</organism>
<reference evidence="2" key="1">
    <citation type="submission" date="2016-03" db="EMBL/GenBank/DDBJ databases">
        <title>Updated assembly of Pseudogymnoascus destructans, the fungus causing white-nose syndrome of bats.</title>
        <authorList>
            <person name="Palmer J.M."/>
            <person name="Drees K.P."/>
            <person name="Foster J.T."/>
            <person name="Lindner D.L."/>
        </authorList>
    </citation>
    <scope>NUCLEOTIDE SEQUENCE [LARGE SCALE GENOMIC DNA]</scope>
    <source>
        <strain evidence="2">20631-21</strain>
    </source>
</reference>